<dbReference type="Gene3D" id="1.10.357.10">
    <property type="entry name" value="Tetracycline Repressor, domain 2"/>
    <property type="match status" value="1"/>
</dbReference>
<evidence type="ECO:0000256" key="3">
    <source>
        <dbReference type="ARBA" id="ARBA00023163"/>
    </source>
</evidence>
<dbReference type="GO" id="GO:0003700">
    <property type="term" value="F:DNA-binding transcription factor activity"/>
    <property type="evidence" value="ECO:0007669"/>
    <property type="project" value="TreeGrafter"/>
</dbReference>
<dbReference type="KEGG" id="nsl:BOX37_05630"/>
<dbReference type="RefSeq" id="WP_071926719.1">
    <property type="nucleotide sequence ID" value="NZ_CP018082.1"/>
</dbReference>
<keyword evidence="3" id="KW-0804">Transcription</keyword>
<dbReference type="SUPFAM" id="SSF46689">
    <property type="entry name" value="Homeodomain-like"/>
    <property type="match status" value="1"/>
</dbReference>
<dbReference type="PANTHER" id="PTHR30055">
    <property type="entry name" value="HTH-TYPE TRANSCRIPTIONAL REGULATOR RUTR"/>
    <property type="match status" value="1"/>
</dbReference>
<evidence type="ECO:0000259" key="5">
    <source>
        <dbReference type="PROSITE" id="PS50977"/>
    </source>
</evidence>
<keyword evidence="7" id="KW-1185">Reference proteome</keyword>
<dbReference type="GO" id="GO:0000976">
    <property type="term" value="F:transcription cis-regulatory region binding"/>
    <property type="evidence" value="ECO:0007669"/>
    <property type="project" value="TreeGrafter"/>
</dbReference>
<feature type="DNA-binding region" description="H-T-H motif" evidence="4">
    <location>
        <begin position="32"/>
        <end position="51"/>
    </location>
</feature>
<gene>
    <name evidence="6" type="ORF">BOX37_05630</name>
</gene>
<evidence type="ECO:0000256" key="4">
    <source>
        <dbReference type="PROSITE-ProRule" id="PRU00335"/>
    </source>
</evidence>
<dbReference type="Proteomes" id="UP000183810">
    <property type="component" value="Chromosome"/>
</dbReference>
<proteinExistence type="predicted"/>
<dbReference type="InterPro" id="IPR001647">
    <property type="entry name" value="HTH_TetR"/>
</dbReference>
<organism evidence="6 7">
    <name type="scientific">Nocardia mangyaensis</name>
    <dbReference type="NCBI Taxonomy" id="2213200"/>
    <lineage>
        <taxon>Bacteria</taxon>
        <taxon>Bacillati</taxon>
        <taxon>Actinomycetota</taxon>
        <taxon>Actinomycetes</taxon>
        <taxon>Mycobacteriales</taxon>
        <taxon>Nocardiaceae</taxon>
        <taxon>Nocardia</taxon>
    </lineage>
</organism>
<dbReference type="OrthoDB" id="4538622at2"/>
<evidence type="ECO:0000313" key="6">
    <source>
        <dbReference type="EMBL" id="APE33536.1"/>
    </source>
</evidence>
<dbReference type="PANTHER" id="PTHR30055:SF234">
    <property type="entry name" value="HTH-TYPE TRANSCRIPTIONAL REGULATOR BETI"/>
    <property type="match status" value="1"/>
</dbReference>
<evidence type="ECO:0000256" key="1">
    <source>
        <dbReference type="ARBA" id="ARBA00023015"/>
    </source>
</evidence>
<name>A0A1J0VNC4_9NOCA</name>
<dbReference type="Pfam" id="PF00440">
    <property type="entry name" value="TetR_N"/>
    <property type="match status" value="1"/>
</dbReference>
<dbReference type="InterPro" id="IPR050109">
    <property type="entry name" value="HTH-type_TetR-like_transc_reg"/>
</dbReference>
<evidence type="ECO:0000256" key="2">
    <source>
        <dbReference type="ARBA" id="ARBA00023125"/>
    </source>
</evidence>
<dbReference type="EMBL" id="CP018082">
    <property type="protein sequence ID" value="APE33536.1"/>
    <property type="molecule type" value="Genomic_DNA"/>
</dbReference>
<dbReference type="PRINTS" id="PR00455">
    <property type="entry name" value="HTHTETR"/>
</dbReference>
<keyword evidence="1" id="KW-0805">Transcription regulation</keyword>
<keyword evidence="2 4" id="KW-0238">DNA-binding</keyword>
<sequence>MTSREAQRQATRARILDTAIDLLIRRGYPALTTVAVQDAADLSRGALLHHFPTVAALTKALVETLVHRNELAARAAADRLGPDTDPLDRALAALYESMTRPSAQAELELWAAARTDPELAAALEQAERAAGRDLYRVVDDLFGPDIVAHPRYPTIRNLTITVLRGTVASRVLRTSDTSVRTTLREWADIIRLLLTEESTSSGDAPESAGRTADS</sequence>
<accession>A0A1J0VNC4</accession>
<dbReference type="PROSITE" id="PS50977">
    <property type="entry name" value="HTH_TETR_2"/>
    <property type="match status" value="1"/>
</dbReference>
<dbReference type="InterPro" id="IPR009057">
    <property type="entry name" value="Homeodomain-like_sf"/>
</dbReference>
<dbReference type="AlphaFoldDB" id="A0A1J0VNC4"/>
<reference evidence="6" key="1">
    <citation type="submission" date="2016-11" db="EMBL/GenBank/DDBJ databases">
        <authorList>
            <person name="Jaros S."/>
            <person name="Januszkiewicz K."/>
            <person name="Wedrychowicz H."/>
        </authorList>
    </citation>
    <scope>NUCLEOTIDE SEQUENCE [LARGE SCALE GENOMIC DNA]</scope>
    <source>
        <strain evidence="6">Y48</strain>
    </source>
</reference>
<evidence type="ECO:0000313" key="7">
    <source>
        <dbReference type="Proteomes" id="UP000183810"/>
    </source>
</evidence>
<feature type="domain" description="HTH tetR-type" evidence="5">
    <location>
        <begin position="9"/>
        <end position="69"/>
    </location>
</feature>
<protein>
    <submittedName>
        <fullName evidence="6">TetR family transcriptional regulator</fullName>
    </submittedName>
</protein>